<name>A0AAW4FX57_9HYPH</name>
<dbReference type="EMBL" id="WXFA01000067">
    <property type="protein sequence ID" value="MBM3096051.1"/>
    <property type="molecule type" value="Genomic_DNA"/>
</dbReference>
<sequence>MTRHFKYEREALLRGWDAVYDLEEFIRAYRLAPLAAREIFAKAGPRRLDLANAMDARKLQQGTLVANALMSDV</sequence>
<evidence type="ECO:0000313" key="1">
    <source>
        <dbReference type="EMBL" id="MBM3096051.1"/>
    </source>
</evidence>
<gene>
    <name evidence="1" type="ORF">GFB56_35870</name>
</gene>
<organism evidence="1 2">
    <name type="scientific">Ensifer canadensis</name>
    <dbReference type="NCBI Taxonomy" id="555315"/>
    <lineage>
        <taxon>Bacteria</taxon>
        <taxon>Pseudomonadati</taxon>
        <taxon>Pseudomonadota</taxon>
        <taxon>Alphaproteobacteria</taxon>
        <taxon>Hyphomicrobiales</taxon>
        <taxon>Rhizobiaceae</taxon>
        <taxon>Sinorhizobium/Ensifer group</taxon>
        <taxon>Ensifer</taxon>
    </lineage>
</organism>
<evidence type="ECO:0000313" key="2">
    <source>
        <dbReference type="Proteomes" id="UP000744980"/>
    </source>
</evidence>
<accession>A0AAW4FX57</accession>
<reference evidence="1 2" key="1">
    <citation type="submission" date="2020-01" db="EMBL/GenBank/DDBJ databases">
        <title>Draft genome assembly of Ensifer adhaerens T173.</title>
        <authorList>
            <person name="Craig J.E."/>
            <person name="Stinchcombe J.R."/>
        </authorList>
    </citation>
    <scope>NUCLEOTIDE SEQUENCE [LARGE SCALE GENOMIC DNA]</scope>
    <source>
        <strain evidence="1 2">T173</strain>
    </source>
</reference>
<keyword evidence="2" id="KW-1185">Reference proteome</keyword>
<dbReference type="RefSeq" id="WP_057210191.1">
    <property type="nucleotide sequence ID" value="NZ_CP083373.1"/>
</dbReference>
<protein>
    <submittedName>
        <fullName evidence="1">Uncharacterized protein</fullName>
    </submittedName>
</protein>
<dbReference type="AlphaFoldDB" id="A0AAW4FX57"/>
<proteinExistence type="predicted"/>
<comment type="caution">
    <text evidence="1">The sequence shown here is derived from an EMBL/GenBank/DDBJ whole genome shotgun (WGS) entry which is preliminary data.</text>
</comment>
<dbReference type="Proteomes" id="UP000744980">
    <property type="component" value="Unassembled WGS sequence"/>
</dbReference>